<evidence type="ECO:0000313" key="1">
    <source>
        <dbReference type="EMBL" id="GAA3845292.1"/>
    </source>
</evidence>
<dbReference type="PANTHER" id="PTHR36932:SF1">
    <property type="entry name" value="CAPSULAR POLYSACCHARIDE BIOSYNTHESIS PROTEIN"/>
    <property type="match status" value="1"/>
</dbReference>
<organism evidence="1 2">
    <name type="scientific">Amycolatopsis tucumanensis</name>
    <dbReference type="NCBI Taxonomy" id="401106"/>
    <lineage>
        <taxon>Bacteria</taxon>
        <taxon>Bacillati</taxon>
        <taxon>Actinomycetota</taxon>
        <taxon>Actinomycetes</taxon>
        <taxon>Pseudonocardiales</taxon>
        <taxon>Pseudonocardiaceae</taxon>
        <taxon>Amycolatopsis</taxon>
    </lineage>
</organism>
<protein>
    <submittedName>
        <fullName evidence="1">Coenzyme F390 synthetase</fullName>
    </submittedName>
</protein>
<dbReference type="RefSeq" id="WP_237337779.1">
    <property type="nucleotide sequence ID" value="NZ_BAABCM010000015.1"/>
</dbReference>
<comment type="caution">
    <text evidence="1">The sequence shown here is derived from an EMBL/GenBank/DDBJ whole genome shotgun (WGS) entry which is preliminary data.</text>
</comment>
<sequence>MTTESRFWLLRDARAAHKQGTGAIARRQRDRLADMVAFARAHSPYYCEHYRTLPDRVTDPALLPVTSKAELMPRFDEWVTDPAVTLAAVRAFVEDPALIGEKFLGRYTVSTTSGTTGTPGIFLADQRVLAVTAAVGARTLSSWLTATDVALIVARGARIAMVIATGGHFASATAAAALRKNRLRRNRIGVFGVHTPMPELVEALNAFRPTILAPYASMGALLATEQQAGRLHIDPALVVLSAEGLPAGEYSRIATAFGAKVRHSYAANECPFLSQSCQHGWLHVNSDWAILEAVDADHQPVPPGQRSHTALLTNLANRTQPILRYDLGDAVLLRPDPCPCGDPLPAIQVQGRTADLLTFPTRSGEPVTIAPLAISLAIERLPGVELFQIVHTASTSLSIRLQPTPGADPERVWQTAHAEITRLLTDHKLDHVTVTRADEPPQQTSGGKYRTVLPLS</sequence>
<name>A0ABP7JHN7_9PSEU</name>
<proteinExistence type="predicted"/>
<evidence type="ECO:0000313" key="2">
    <source>
        <dbReference type="Proteomes" id="UP001501624"/>
    </source>
</evidence>
<keyword evidence="2" id="KW-1185">Reference proteome</keyword>
<dbReference type="Proteomes" id="UP001501624">
    <property type="component" value="Unassembled WGS sequence"/>
</dbReference>
<dbReference type="PANTHER" id="PTHR36932">
    <property type="entry name" value="CAPSULAR POLYSACCHARIDE BIOSYNTHESIS PROTEIN"/>
    <property type="match status" value="1"/>
</dbReference>
<dbReference type="Gene3D" id="3.40.50.12780">
    <property type="entry name" value="N-terminal domain of ligase-like"/>
    <property type="match status" value="1"/>
</dbReference>
<dbReference type="SUPFAM" id="SSF56801">
    <property type="entry name" value="Acetyl-CoA synthetase-like"/>
    <property type="match status" value="1"/>
</dbReference>
<accession>A0ABP7JHN7</accession>
<gene>
    <name evidence="1" type="ORF">GCM10022380_74290</name>
</gene>
<reference evidence="2" key="1">
    <citation type="journal article" date="2019" name="Int. J. Syst. Evol. Microbiol.">
        <title>The Global Catalogue of Microorganisms (GCM) 10K type strain sequencing project: providing services to taxonomists for standard genome sequencing and annotation.</title>
        <authorList>
            <consortium name="The Broad Institute Genomics Platform"/>
            <consortium name="The Broad Institute Genome Sequencing Center for Infectious Disease"/>
            <person name="Wu L."/>
            <person name="Ma J."/>
        </authorList>
    </citation>
    <scope>NUCLEOTIDE SEQUENCE [LARGE SCALE GENOMIC DNA]</scope>
    <source>
        <strain evidence="2">JCM 17017</strain>
    </source>
</reference>
<dbReference type="InterPro" id="IPR053158">
    <property type="entry name" value="CapK_Type1_Caps_Biosynth"/>
</dbReference>
<dbReference type="InterPro" id="IPR042099">
    <property type="entry name" value="ANL_N_sf"/>
</dbReference>
<dbReference type="EMBL" id="BAABCM010000015">
    <property type="protein sequence ID" value="GAA3845292.1"/>
    <property type="molecule type" value="Genomic_DNA"/>
</dbReference>